<accession>A0A8J2XIH7</accession>
<dbReference type="Pfam" id="PF07099">
    <property type="entry name" value="DUF1361"/>
    <property type="match status" value="1"/>
</dbReference>
<dbReference type="InterPro" id="IPR009793">
    <property type="entry name" value="DUF1361"/>
</dbReference>
<proteinExistence type="predicted"/>
<keyword evidence="1" id="KW-1133">Transmembrane helix</keyword>
<reference evidence="2 3" key="1">
    <citation type="journal article" date="2014" name="Int. J. Syst. Evol. Microbiol.">
        <title>Complete genome sequence of Corynebacterium casei LMG S-19264T (=DSM 44701T), isolated from a smear-ripened cheese.</title>
        <authorList>
            <consortium name="US DOE Joint Genome Institute (JGI-PGF)"/>
            <person name="Walter F."/>
            <person name="Albersmeier A."/>
            <person name="Kalinowski J."/>
            <person name="Ruckert C."/>
        </authorList>
    </citation>
    <scope>NUCLEOTIDE SEQUENCE [LARGE SCALE GENOMIC DNA]</scope>
    <source>
        <strain evidence="2 3">CGMCC 1.15295</strain>
    </source>
</reference>
<dbReference type="AlphaFoldDB" id="A0A8J2XIH7"/>
<evidence type="ECO:0000313" key="3">
    <source>
        <dbReference type="Proteomes" id="UP000598120"/>
    </source>
</evidence>
<feature type="transmembrane region" description="Helical" evidence="1">
    <location>
        <begin position="91"/>
        <end position="113"/>
    </location>
</feature>
<keyword evidence="3" id="KW-1185">Reference proteome</keyword>
<feature type="transmembrane region" description="Helical" evidence="1">
    <location>
        <begin position="6"/>
        <end position="27"/>
    </location>
</feature>
<evidence type="ECO:0000256" key="1">
    <source>
        <dbReference type="SAM" id="Phobius"/>
    </source>
</evidence>
<gene>
    <name evidence="2" type="ORF">GCM10011531_05940</name>
</gene>
<organism evidence="2 3">
    <name type="scientific">Aquaticitalea lipolytica</name>
    <dbReference type="NCBI Taxonomy" id="1247562"/>
    <lineage>
        <taxon>Bacteria</taxon>
        <taxon>Pseudomonadati</taxon>
        <taxon>Bacteroidota</taxon>
        <taxon>Flavobacteriia</taxon>
        <taxon>Flavobacteriales</taxon>
        <taxon>Flavobacteriaceae</taxon>
        <taxon>Aquaticitalea</taxon>
    </lineage>
</organism>
<evidence type="ECO:0000313" key="2">
    <source>
        <dbReference type="EMBL" id="GFZ79054.1"/>
    </source>
</evidence>
<protein>
    <submittedName>
        <fullName evidence="2">Uncharacterized protein</fullName>
    </submittedName>
</protein>
<feature type="transmembrane region" description="Helical" evidence="1">
    <location>
        <begin position="39"/>
        <end position="57"/>
    </location>
</feature>
<keyword evidence="1" id="KW-0472">Membrane</keyword>
<comment type="caution">
    <text evidence="2">The sequence shown here is derived from an EMBL/GenBank/DDBJ whole genome shotgun (WGS) entry which is preliminary data.</text>
</comment>
<dbReference type="Proteomes" id="UP000598120">
    <property type="component" value="Unassembled WGS sequence"/>
</dbReference>
<dbReference type="EMBL" id="BMIC01000001">
    <property type="protein sequence ID" value="GFZ79054.1"/>
    <property type="molecule type" value="Genomic_DNA"/>
</dbReference>
<name>A0A8J2XIH7_9FLAO</name>
<sequence length="117" mass="14004">MWLDVLVVTSFAYNGLIIFFLSVLDMETVLKKYLKPKKLFYFIVFVVFLTGFGMYLGRFLRYNSWEIIQNPFNLFSDVFDIILNPNQHIEAWIFTLTFGAFLSIGFWMFKAFLKMKY</sequence>
<keyword evidence="1" id="KW-0812">Transmembrane</keyword>